<reference evidence="3" key="1">
    <citation type="submission" date="2022-04" db="EMBL/GenBank/DDBJ databases">
        <title>Hymenobacter sp. isolated from the air.</title>
        <authorList>
            <person name="Won M."/>
            <person name="Lee C.-M."/>
            <person name="Woen H.-Y."/>
            <person name="Kwon S.-W."/>
        </authorList>
    </citation>
    <scope>NUCLEOTIDE SEQUENCE</scope>
    <source>
        <strain evidence="3">5420S-77</strain>
        <plasmid evidence="3">unnamed1</plasmid>
    </source>
</reference>
<keyword evidence="3" id="KW-0614">Plasmid</keyword>
<keyword evidence="1" id="KW-0472">Membrane</keyword>
<keyword evidence="1" id="KW-1133">Transmembrane helix</keyword>
<dbReference type="PANTHER" id="PTHR36305">
    <property type="entry name" value="PHOSPHATIDYLGLYCEROPHOSPHATASE A"/>
    <property type="match status" value="1"/>
</dbReference>
<dbReference type="SUPFAM" id="SSF101307">
    <property type="entry name" value="YutG-like"/>
    <property type="match status" value="1"/>
</dbReference>
<dbReference type="PANTHER" id="PTHR36305:SF1">
    <property type="entry name" value="PHOSPHATIDYLGLYCEROPHOSPHATASE A"/>
    <property type="match status" value="1"/>
</dbReference>
<keyword evidence="1" id="KW-0812">Transmembrane</keyword>
<dbReference type="InterPro" id="IPR026037">
    <property type="entry name" value="PgpA"/>
</dbReference>
<organism evidence="3 4">
    <name type="scientific">Hymenobacter volaticus</name>
    <dbReference type="NCBI Taxonomy" id="2932254"/>
    <lineage>
        <taxon>Bacteria</taxon>
        <taxon>Pseudomonadati</taxon>
        <taxon>Bacteroidota</taxon>
        <taxon>Cytophagia</taxon>
        <taxon>Cytophagales</taxon>
        <taxon>Hymenobacteraceae</taxon>
        <taxon>Hymenobacter</taxon>
    </lineage>
</organism>
<proteinExistence type="predicted"/>
<evidence type="ECO:0000259" key="2">
    <source>
        <dbReference type="Pfam" id="PF04608"/>
    </source>
</evidence>
<feature type="transmembrane region" description="Helical" evidence="1">
    <location>
        <begin position="53"/>
        <end position="71"/>
    </location>
</feature>
<dbReference type="Pfam" id="PF04608">
    <property type="entry name" value="PgpA"/>
    <property type="match status" value="1"/>
</dbReference>
<feature type="transmembrane region" description="Helical" evidence="1">
    <location>
        <begin position="91"/>
        <end position="114"/>
    </location>
</feature>
<sequence length="161" mass="17650">MRLASGSKTERSACKVIASVLGIGYVKGGGTVAAIACCLLLYPMRTWCLTQHFLPVALLTVGLLVLGTWAAHQVEPLWGKDNYRVVIDEVAGMWISVLFVPLTGPRLLAGLVLFRFFDITKPLFIRRMEKLPGGVGVMMDDVLAGVYANVLLQAGIYFRFF</sequence>
<keyword evidence="4" id="KW-1185">Reference proteome</keyword>
<dbReference type="InterPro" id="IPR007686">
    <property type="entry name" value="YutG/PgpA"/>
</dbReference>
<feature type="transmembrane region" description="Helical" evidence="1">
    <location>
        <begin position="16"/>
        <end position="41"/>
    </location>
</feature>
<gene>
    <name evidence="3" type="ORF">MUN86_23290</name>
</gene>
<evidence type="ECO:0000313" key="4">
    <source>
        <dbReference type="Proteomes" id="UP000830401"/>
    </source>
</evidence>
<dbReference type="PIRSF" id="PIRSF006162">
    <property type="entry name" value="PgpA"/>
    <property type="match status" value="1"/>
</dbReference>
<accession>A0ABY4GCN2</accession>
<dbReference type="CDD" id="cd06971">
    <property type="entry name" value="PgpA"/>
    <property type="match status" value="1"/>
</dbReference>
<dbReference type="InterPro" id="IPR036681">
    <property type="entry name" value="PgpA-like_sf"/>
</dbReference>
<dbReference type="RefSeq" id="WP_245126067.1">
    <property type="nucleotide sequence ID" value="NZ_CP095062.1"/>
</dbReference>
<name>A0ABY4GCN2_9BACT</name>
<dbReference type="EMBL" id="CP095062">
    <property type="protein sequence ID" value="UOQ68652.1"/>
    <property type="molecule type" value="Genomic_DNA"/>
</dbReference>
<geneLocation type="plasmid" evidence="3 4">
    <name>unnamed1</name>
</geneLocation>
<evidence type="ECO:0000313" key="3">
    <source>
        <dbReference type="EMBL" id="UOQ68652.1"/>
    </source>
</evidence>
<dbReference type="Proteomes" id="UP000830401">
    <property type="component" value="Plasmid unnamed1"/>
</dbReference>
<evidence type="ECO:0000256" key="1">
    <source>
        <dbReference type="SAM" id="Phobius"/>
    </source>
</evidence>
<feature type="transmembrane region" description="Helical" evidence="1">
    <location>
        <begin position="135"/>
        <end position="158"/>
    </location>
</feature>
<protein>
    <submittedName>
        <fullName evidence="3">Phosphatidylglycerophosphatase A</fullName>
    </submittedName>
</protein>
<feature type="domain" description="YutG/PgpA" evidence="2">
    <location>
        <begin position="16"/>
        <end position="154"/>
    </location>
</feature>